<name>A0A850Q5Z2_9RHOB</name>
<dbReference type="RefSeq" id="WP_177156329.1">
    <property type="nucleotide sequence ID" value="NZ_JABCJE010000001.1"/>
</dbReference>
<dbReference type="Proteomes" id="UP000592216">
    <property type="component" value="Unassembled WGS sequence"/>
</dbReference>
<reference evidence="2 3" key="1">
    <citation type="submission" date="2020-04" db="EMBL/GenBank/DDBJ databases">
        <title>Donghicola sp., a member of the Rhodobacteraceae family isolated from mangrove forest in Thailand.</title>
        <authorList>
            <person name="Charoenyingcharoen P."/>
            <person name="Yukphan P."/>
        </authorList>
    </citation>
    <scope>NUCLEOTIDE SEQUENCE [LARGE SCALE GENOMIC DNA]</scope>
    <source>
        <strain evidence="2 3">B5-SW-15</strain>
    </source>
</reference>
<protein>
    <submittedName>
        <fullName evidence="2">Uncharacterized protein</fullName>
    </submittedName>
</protein>
<dbReference type="AlphaFoldDB" id="A0A850Q5Z2"/>
<accession>A0A850Q5Z2</accession>
<dbReference type="EMBL" id="JABCJE010000001">
    <property type="protein sequence ID" value="NVO21829.1"/>
    <property type="molecule type" value="Genomic_DNA"/>
</dbReference>
<evidence type="ECO:0000256" key="1">
    <source>
        <dbReference type="SAM" id="Phobius"/>
    </source>
</evidence>
<evidence type="ECO:0000313" key="3">
    <source>
        <dbReference type="Proteomes" id="UP000592216"/>
    </source>
</evidence>
<proteinExistence type="predicted"/>
<sequence>MTGQPAKRQKTFSGMLTPTLNNFAGWLFLYLVSFFFYASFGFQLSTALQDPHGKAGLLALAAAIVTYTGWIPLVIILVRALMGQENTETPHGE</sequence>
<feature type="transmembrane region" description="Helical" evidence="1">
    <location>
        <begin position="57"/>
        <end position="82"/>
    </location>
</feature>
<feature type="transmembrane region" description="Helical" evidence="1">
    <location>
        <begin position="23"/>
        <end position="45"/>
    </location>
</feature>
<keyword evidence="1" id="KW-0472">Membrane</keyword>
<comment type="caution">
    <text evidence="2">The sequence shown here is derived from an EMBL/GenBank/DDBJ whole genome shotgun (WGS) entry which is preliminary data.</text>
</comment>
<keyword evidence="1" id="KW-1133">Transmembrane helix</keyword>
<organism evidence="2 3">
    <name type="scientific">Donghicola mangrovi</name>
    <dbReference type="NCBI Taxonomy" id="2729614"/>
    <lineage>
        <taxon>Bacteria</taxon>
        <taxon>Pseudomonadati</taxon>
        <taxon>Pseudomonadota</taxon>
        <taxon>Alphaproteobacteria</taxon>
        <taxon>Rhodobacterales</taxon>
        <taxon>Roseobacteraceae</taxon>
        <taxon>Donghicola</taxon>
    </lineage>
</organism>
<evidence type="ECO:0000313" key="2">
    <source>
        <dbReference type="EMBL" id="NVO21829.1"/>
    </source>
</evidence>
<gene>
    <name evidence="2" type="ORF">HJ536_00525</name>
</gene>
<keyword evidence="1" id="KW-0812">Transmembrane</keyword>